<evidence type="ECO:0000256" key="1">
    <source>
        <dbReference type="SAM" id="SignalP"/>
    </source>
</evidence>
<comment type="caution">
    <text evidence="2">The sequence shown here is derived from an EMBL/GenBank/DDBJ whole genome shotgun (WGS) entry which is preliminary data.</text>
</comment>
<gene>
    <name evidence="2" type="ORF">QO034_10015</name>
</gene>
<dbReference type="PROSITE" id="PS51257">
    <property type="entry name" value="PROKAR_LIPOPROTEIN"/>
    <property type="match status" value="1"/>
</dbReference>
<sequence length="124" mass="12372">MASLKPLFALPLVGLIAACSNVGANYTPVIDGPVGPNFNADLYQCQQLAASQATIDSSTAGAAAAGAGLGAASSVIINDNSDDLGRAAAVGAVAGLTSNAIQKTHNREVIVRNCMRGRGYNVVG</sequence>
<dbReference type="Proteomes" id="UP001227126">
    <property type="component" value="Unassembled WGS sequence"/>
</dbReference>
<evidence type="ECO:0000313" key="2">
    <source>
        <dbReference type="EMBL" id="MDK3073446.1"/>
    </source>
</evidence>
<feature type="chain" id="PRO_5045998119" evidence="1">
    <location>
        <begin position="25"/>
        <end position="124"/>
    </location>
</feature>
<reference evidence="2 3" key="1">
    <citation type="submission" date="2023-05" db="EMBL/GenBank/DDBJ databases">
        <title>Sedimentitalea sp. nov. JM2-8.</title>
        <authorList>
            <person name="Huang J."/>
        </authorList>
    </citation>
    <scope>NUCLEOTIDE SEQUENCE [LARGE SCALE GENOMIC DNA]</scope>
    <source>
        <strain evidence="2 3">JM2-8</strain>
    </source>
</reference>
<keyword evidence="3" id="KW-1185">Reference proteome</keyword>
<organism evidence="2 3">
    <name type="scientific">Sedimentitalea xiamensis</name>
    <dbReference type="NCBI Taxonomy" id="3050037"/>
    <lineage>
        <taxon>Bacteria</taxon>
        <taxon>Pseudomonadati</taxon>
        <taxon>Pseudomonadota</taxon>
        <taxon>Alphaproteobacteria</taxon>
        <taxon>Rhodobacterales</taxon>
        <taxon>Paracoccaceae</taxon>
        <taxon>Sedimentitalea</taxon>
    </lineage>
</organism>
<dbReference type="RefSeq" id="WP_284485382.1">
    <property type="nucleotide sequence ID" value="NZ_JASNJE010000009.1"/>
</dbReference>
<protein>
    <submittedName>
        <fullName evidence="2">Glycine zipper family protein</fullName>
    </submittedName>
</protein>
<name>A0ABT7FEA2_9RHOB</name>
<proteinExistence type="predicted"/>
<dbReference type="EMBL" id="JASNJE010000009">
    <property type="protein sequence ID" value="MDK3073446.1"/>
    <property type="molecule type" value="Genomic_DNA"/>
</dbReference>
<keyword evidence="1" id="KW-0732">Signal</keyword>
<feature type="signal peptide" evidence="1">
    <location>
        <begin position="1"/>
        <end position="24"/>
    </location>
</feature>
<evidence type="ECO:0000313" key="3">
    <source>
        <dbReference type="Proteomes" id="UP001227126"/>
    </source>
</evidence>
<accession>A0ABT7FEA2</accession>